<sequence>MSARRPRQGGPGAVLPLGAPRNQGGGLRCLCTPGKARQGEFGFTAAPQQLSEQQLRSRPMSVTDLNHSRQEARPCTH</sequence>
<gene>
    <name evidence="2" type="ORF">NDU88_001445</name>
</gene>
<accession>A0AAV7S7M9</accession>
<proteinExistence type="predicted"/>
<protein>
    <submittedName>
        <fullName evidence="2">Uncharacterized protein</fullName>
    </submittedName>
</protein>
<feature type="compositionally biased region" description="Polar residues" evidence="1">
    <location>
        <begin position="46"/>
        <end position="56"/>
    </location>
</feature>
<organism evidence="2 3">
    <name type="scientific">Pleurodeles waltl</name>
    <name type="common">Iberian ribbed newt</name>
    <dbReference type="NCBI Taxonomy" id="8319"/>
    <lineage>
        <taxon>Eukaryota</taxon>
        <taxon>Metazoa</taxon>
        <taxon>Chordata</taxon>
        <taxon>Craniata</taxon>
        <taxon>Vertebrata</taxon>
        <taxon>Euteleostomi</taxon>
        <taxon>Amphibia</taxon>
        <taxon>Batrachia</taxon>
        <taxon>Caudata</taxon>
        <taxon>Salamandroidea</taxon>
        <taxon>Salamandridae</taxon>
        <taxon>Pleurodelinae</taxon>
        <taxon>Pleurodeles</taxon>
    </lineage>
</organism>
<name>A0AAV7S7M9_PLEWA</name>
<feature type="compositionally biased region" description="Basic and acidic residues" evidence="1">
    <location>
        <begin position="66"/>
        <end position="77"/>
    </location>
</feature>
<evidence type="ECO:0000313" key="2">
    <source>
        <dbReference type="EMBL" id="KAJ1160956.1"/>
    </source>
</evidence>
<dbReference type="AlphaFoldDB" id="A0AAV7S7M9"/>
<reference evidence="2" key="1">
    <citation type="journal article" date="2022" name="bioRxiv">
        <title>Sequencing and chromosome-scale assembly of the giantPleurodeles waltlgenome.</title>
        <authorList>
            <person name="Brown T."/>
            <person name="Elewa A."/>
            <person name="Iarovenko S."/>
            <person name="Subramanian E."/>
            <person name="Araus A.J."/>
            <person name="Petzold A."/>
            <person name="Susuki M."/>
            <person name="Suzuki K.-i.T."/>
            <person name="Hayashi T."/>
            <person name="Toyoda A."/>
            <person name="Oliveira C."/>
            <person name="Osipova E."/>
            <person name="Leigh N.D."/>
            <person name="Simon A."/>
            <person name="Yun M.H."/>
        </authorList>
    </citation>
    <scope>NUCLEOTIDE SEQUENCE</scope>
    <source>
        <strain evidence="2">20211129_DDA</strain>
        <tissue evidence="2">Liver</tissue>
    </source>
</reference>
<feature type="region of interest" description="Disordered" evidence="1">
    <location>
        <begin position="1"/>
        <end position="24"/>
    </location>
</feature>
<evidence type="ECO:0000313" key="3">
    <source>
        <dbReference type="Proteomes" id="UP001066276"/>
    </source>
</evidence>
<dbReference type="Proteomes" id="UP001066276">
    <property type="component" value="Chromosome 4_2"/>
</dbReference>
<comment type="caution">
    <text evidence="2">The sequence shown here is derived from an EMBL/GenBank/DDBJ whole genome shotgun (WGS) entry which is preliminary data.</text>
</comment>
<dbReference type="EMBL" id="JANPWB010000008">
    <property type="protein sequence ID" value="KAJ1160956.1"/>
    <property type="molecule type" value="Genomic_DNA"/>
</dbReference>
<evidence type="ECO:0000256" key="1">
    <source>
        <dbReference type="SAM" id="MobiDB-lite"/>
    </source>
</evidence>
<keyword evidence="3" id="KW-1185">Reference proteome</keyword>
<feature type="region of interest" description="Disordered" evidence="1">
    <location>
        <begin position="45"/>
        <end position="77"/>
    </location>
</feature>